<dbReference type="InterPro" id="IPR035234">
    <property type="entry name" value="IgGFc-bd_N"/>
</dbReference>
<dbReference type="RefSeq" id="WP_125150761.1">
    <property type="nucleotide sequence ID" value="NZ_UYIV01000001.1"/>
</dbReference>
<dbReference type="Proteomes" id="UP000270205">
    <property type="component" value="Unassembled WGS sequence"/>
</dbReference>
<dbReference type="Pfam" id="PF13585">
    <property type="entry name" value="CHU_C"/>
    <property type="match status" value="1"/>
</dbReference>
<accession>A0A7Z9CFD7</accession>
<keyword evidence="1" id="KW-0732">Signal</keyword>
<gene>
    <name evidence="3" type="ORF">NCTC12929_00621</name>
</gene>
<evidence type="ECO:0000256" key="1">
    <source>
        <dbReference type="SAM" id="SignalP"/>
    </source>
</evidence>
<sequence length="1142" mass="123583">MRKIYSFLLVFFCFQFGFAQLDTEHWFAPMFQRSGSASDRQNLYFSTNRTIPFPVTIYHNNVQIGTVTISKGNPQKFTIPRQYIITRDNAQLFTPVSMGLEVRGAYPFFANLRFSTYNHAEILTSKGKSGLGTHFYAAMAPIVARHNLFNFMASVMATENNTQVTVSGYSRDVLFSNGNTGANTPTLTFTLQKGQSYIIEGNGMFAQNQNGIIGAKIISDKPVAVTNGNFNGQYATDTNSSDILMDQSVPTEHLGKTFAVVKGNGTIGSNMETPIIIATVDGTQVFVNDEVTPIATLNEGEFFLIPENKYIPHANGHHNLYISTTQNVYVYQLLSGSTASLLSAATGGFNFIPALSCYLPKAIDEVGMIQENEIVTNNNPAGLLNVPTRLNIVTETGAVVQLNGAALPANSGPYPMVGNPNWVTYSVPNVTGNIVVNSTKAVTAGIIAGSDAVGYGGYFAGFNTQPRIVVTGTCFPNAFISVVSGPYDGYQWLLNGNPIPGANQITYTPTVPGYYSVEVTNGTCEPKVSDVVKIEKCMVNSTSVLDVCKEVTIVPALSSASIPQALNVNSVAVTVPPTRGTVSIQPATGEITYTANANAIGGTDTFTYSFCGNHPDFPECETVTVTIRLQNFSAQNQTLTSCLVNGQATYDLTTAVVTAATGVTYGYYPTLIDAQNENPATRIANPMAYVITNPTSVFVVVKNVFGCKEIAEIQLQIVPGPVVQDYNGSYCSATIGGAVLLDLGTLTNQIVTNPANYQVRYYANLADANAGNNNTLPNPFIFAITTTIYIRVDAQNGCPPVIKPVVLNVPQSVPLQSIFVNKTVCDDNEDGIKEVNLDAYISSFTNQAGVTATYFTDLNDAMNNVNPISNPVTVNGIDTFFVRFSSHGFCPSVGTITIAVQAAKFSANLQDVEICANQTTVLDVGEGFDAVLWSTGATTNSITVGVGTYTVTLTHRGCSVTQTVTVSAIPQPVITGIDINEKTVTIHVEGGTPPYQYSLNGVLWQDSHIFTNVPRGIYTVYVKDESGCGIVQAEFEIINLINAISPNYDGKNDEINYSEILKKENPVFKIFDRYGAQVFEGTPANRFTWNGKIAPNRHVHTDTYWYILEWTETNTLTPKRIKFSSWLLVKNVLGDVLEERNK</sequence>
<evidence type="ECO:0000259" key="2">
    <source>
        <dbReference type="Pfam" id="PF17517"/>
    </source>
</evidence>
<feature type="signal peptide" evidence="1">
    <location>
        <begin position="1"/>
        <end position="19"/>
    </location>
</feature>
<reference evidence="3 4" key="1">
    <citation type="submission" date="2018-11" db="EMBL/GenBank/DDBJ databases">
        <authorList>
            <consortium name="Pathogen Informatics"/>
        </authorList>
    </citation>
    <scope>NUCLEOTIDE SEQUENCE [LARGE SCALE GENOMIC DNA]</scope>
    <source>
        <strain evidence="3 4">NCTC12929</strain>
    </source>
</reference>
<dbReference type="InterPro" id="IPR026341">
    <property type="entry name" value="T9SS_type_B"/>
</dbReference>
<evidence type="ECO:0000313" key="4">
    <source>
        <dbReference type="Proteomes" id="UP000270205"/>
    </source>
</evidence>
<proteinExistence type="predicted"/>
<comment type="caution">
    <text evidence="3">The sequence shown here is derived from an EMBL/GenBank/DDBJ whole genome shotgun (WGS) entry which is preliminary data.</text>
</comment>
<dbReference type="EMBL" id="UYIV01000001">
    <property type="protein sequence ID" value="VDH03242.1"/>
    <property type="molecule type" value="Genomic_DNA"/>
</dbReference>
<protein>
    <submittedName>
        <fullName evidence="3">Gliding motility-associated C-terminal domain</fullName>
    </submittedName>
</protein>
<feature type="chain" id="PRO_5031573486" evidence="1">
    <location>
        <begin position="20"/>
        <end position="1142"/>
    </location>
</feature>
<dbReference type="AlphaFoldDB" id="A0A7Z9CFD7"/>
<feature type="domain" description="IgGFc-binding protein N-terminal" evidence="2">
    <location>
        <begin position="128"/>
        <end position="446"/>
    </location>
</feature>
<name>A0A7Z9CFD7_9FLAO</name>
<dbReference type="NCBIfam" id="TIGR04131">
    <property type="entry name" value="Bac_Flav_CTERM"/>
    <property type="match status" value="1"/>
</dbReference>
<dbReference type="Pfam" id="PF17517">
    <property type="entry name" value="IgGFc_binding"/>
    <property type="match status" value="1"/>
</dbReference>
<organism evidence="3 4">
    <name type="scientific">Bergeyella zoohelcum</name>
    <dbReference type="NCBI Taxonomy" id="1015"/>
    <lineage>
        <taxon>Bacteria</taxon>
        <taxon>Pseudomonadati</taxon>
        <taxon>Bacteroidota</taxon>
        <taxon>Flavobacteriia</taxon>
        <taxon>Flavobacteriales</taxon>
        <taxon>Weeksellaceae</taxon>
        <taxon>Bergeyella</taxon>
    </lineage>
</organism>
<evidence type="ECO:0000313" key="3">
    <source>
        <dbReference type="EMBL" id="VDH03242.1"/>
    </source>
</evidence>